<keyword evidence="2" id="KW-0732">Signal</keyword>
<feature type="domain" description="ExoP galactose-binding-like" evidence="5">
    <location>
        <begin position="705"/>
        <end position="858"/>
    </location>
</feature>
<dbReference type="Gene3D" id="3.40.50.1700">
    <property type="entry name" value="Glycoside hydrolase family 3 C-terminal domain"/>
    <property type="match status" value="1"/>
</dbReference>
<dbReference type="InterPro" id="IPR017853">
    <property type="entry name" value="GH"/>
</dbReference>
<dbReference type="RefSeq" id="WP_272744534.1">
    <property type="nucleotide sequence ID" value="NZ_JAQQKV010000002.1"/>
</dbReference>
<dbReference type="PROSITE" id="PS51257">
    <property type="entry name" value="PROKAR_LIPOPROTEIN"/>
    <property type="match status" value="1"/>
</dbReference>
<evidence type="ECO:0000313" key="7">
    <source>
        <dbReference type="Proteomes" id="UP001218579"/>
    </source>
</evidence>
<name>A0ABT5HIW1_9CAUL</name>
<dbReference type="InterPro" id="IPR051915">
    <property type="entry name" value="Cellulose_Degrad_GH3"/>
</dbReference>
<dbReference type="InterPro" id="IPR001764">
    <property type="entry name" value="Glyco_hydro_3_N"/>
</dbReference>
<proteinExistence type="predicted"/>
<feature type="domain" description="Glycoside hydrolase family 3 N-terminal" evidence="3">
    <location>
        <begin position="92"/>
        <end position="414"/>
    </location>
</feature>
<organism evidence="6 7">
    <name type="scientific">Asticcacaulis machinosus</name>
    <dbReference type="NCBI Taxonomy" id="2984211"/>
    <lineage>
        <taxon>Bacteria</taxon>
        <taxon>Pseudomonadati</taxon>
        <taxon>Pseudomonadota</taxon>
        <taxon>Alphaproteobacteria</taxon>
        <taxon>Caulobacterales</taxon>
        <taxon>Caulobacteraceae</taxon>
        <taxon>Asticcacaulis</taxon>
    </lineage>
</organism>
<dbReference type="Gene3D" id="3.20.20.300">
    <property type="entry name" value="Glycoside hydrolase, family 3, N-terminal domain"/>
    <property type="match status" value="1"/>
</dbReference>
<dbReference type="PANTHER" id="PTHR30620:SF77">
    <property type="entry name" value="LYSOSOMAL BETA GLUCOSIDASE-LIKE"/>
    <property type="match status" value="1"/>
</dbReference>
<protein>
    <submittedName>
        <fullName evidence="6">Exo 1,3/1,4-beta-D-glucan glucohydrolase</fullName>
    </submittedName>
</protein>
<dbReference type="Gene3D" id="2.60.120.430">
    <property type="entry name" value="Galactose-binding lectin"/>
    <property type="match status" value="1"/>
</dbReference>
<sequence length="868" mass="91319">MKSAHTKSSPFKAWLKMSSAAALALGVTGLSACATFSGADTDAAPVPAVPAAPVPQAPAFAPVNPVWPELKDAGLVDADVEAKIDALMAQMTIEEKVGQTVQADIASIKPADLKTYPLGSILAGGSSSPNGNERATPQEWLDLADAYWRSSLEYPSKAKIPLLFGIDAVHGHSNLVGAIIFPHNVGLGATRNPDLMKKIAEVTAYEMALAGVDWTFAPTVAVSRDKRWGRAYESYSENPADVAAYAGKVVEGLQGDKGGDEGIKLGRIMSSAKHYLGDGGTLGGKDQGDAVISEEELANIHNAGYPPSIEAGVLSVMASFSSWNGEKLTGNKYLLTDVLKGRMGFDGFVVSDWNAQGQVPGCTNLSCPQAFNAGIDMFMAPDSWKGIYENTLAQAKSGEISQARLDDAVRRILRAKIKGGLFEFGAPKDRAITGKWENLSRPEHRAVARQAVRESLVLLKNNGSLLPIKGKANILVAGNGADDIGKQSGGWTISWQGTGNTNADFPHGQSIFGGIKEAATAAGGKATLSVDGSFKGKKPDVAIVVIGEDPYAEFQGDRPNLDYQPGEPKDLELIKKLQKAGIPVVTVFLSGRPMWVNPELNASNAFVAAWLPGTEGGGIADLIIGDAAGKARHDFKGKLSFSWPKTAVQQPLNVGMTGYDPLFAYGFGLTYADKGDLAQLPEVSGLSDADVVNVDNYFTAGRARAPWKFYLADLSGAAEGDGNVKSPKGIASQTIVDAGAQEAGRRLVFNGQGLGAALFQGPLVDLSRQTTGELALSITYKMDKAAEGPVTIGVGRDPFIMGRVDVSKALAPTGGQFKTLKIKLGCFRDAGADMKQIGVPFAISSEKALDLTYTTIKLMAVEGDGNCP</sequence>
<evidence type="ECO:0000313" key="6">
    <source>
        <dbReference type="EMBL" id="MDC7676184.1"/>
    </source>
</evidence>
<accession>A0ABT5HIW1</accession>
<feature type="signal peptide" evidence="2">
    <location>
        <begin position="1"/>
        <end position="32"/>
    </location>
</feature>
<dbReference type="PANTHER" id="PTHR30620">
    <property type="entry name" value="PERIPLASMIC BETA-GLUCOSIDASE-RELATED"/>
    <property type="match status" value="1"/>
</dbReference>
<reference evidence="6 7" key="1">
    <citation type="submission" date="2023-01" db="EMBL/GenBank/DDBJ databases">
        <title>Novel species of the genus Asticcacaulis isolated from rivers.</title>
        <authorList>
            <person name="Lu H."/>
        </authorList>
    </citation>
    <scope>NUCLEOTIDE SEQUENCE [LARGE SCALE GENOMIC DNA]</scope>
    <source>
        <strain evidence="6 7">LKC15W</strain>
    </source>
</reference>
<evidence type="ECO:0000259" key="3">
    <source>
        <dbReference type="Pfam" id="PF00933"/>
    </source>
</evidence>
<dbReference type="Proteomes" id="UP001218579">
    <property type="component" value="Unassembled WGS sequence"/>
</dbReference>
<dbReference type="EMBL" id="JAQQKV010000002">
    <property type="protein sequence ID" value="MDC7676184.1"/>
    <property type="molecule type" value="Genomic_DNA"/>
</dbReference>
<evidence type="ECO:0000259" key="4">
    <source>
        <dbReference type="Pfam" id="PF01915"/>
    </source>
</evidence>
<dbReference type="Pfam" id="PF00933">
    <property type="entry name" value="Glyco_hydro_3"/>
    <property type="match status" value="1"/>
</dbReference>
<evidence type="ECO:0000259" key="5">
    <source>
        <dbReference type="Pfam" id="PF18559"/>
    </source>
</evidence>
<dbReference type="SUPFAM" id="SSF52279">
    <property type="entry name" value="Beta-D-glucan exohydrolase, C-terminal domain"/>
    <property type="match status" value="1"/>
</dbReference>
<feature type="domain" description="Glycoside hydrolase family 3 C-terminal" evidence="4">
    <location>
        <begin position="456"/>
        <end position="671"/>
    </location>
</feature>
<dbReference type="InterPro" id="IPR036962">
    <property type="entry name" value="Glyco_hydro_3_N_sf"/>
</dbReference>
<keyword evidence="7" id="KW-1185">Reference proteome</keyword>
<evidence type="ECO:0000256" key="1">
    <source>
        <dbReference type="ARBA" id="ARBA00022801"/>
    </source>
</evidence>
<evidence type="ECO:0000256" key="2">
    <source>
        <dbReference type="SAM" id="SignalP"/>
    </source>
</evidence>
<dbReference type="InterPro" id="IPR036881">
    <property type="entry name" value="Glyco_hydro_3_C_sf"/>
</dbReference>
<dbReference type="SUPFAM" id="SSF51445">
    <property type="entry name" value="(Trans)glycosidases"/>
    <property type="match status" value="1"/>
</dbReference>
<dbReference type="Pfam" id="PF01915">
    <property type="entry name" value="Glyco_hydro_3_C"/>
    <property type="match status" value="1"/>
</dbReference>
<keyword evidence="1" id="KW-0378">Hydrolase</keyword>
<dbReference type="InterPro" id="IPR002772">
    <property type="entry name" value="Glyco_hydro_3_C"/>
</dbReference>
<gene>
    <name evidence="6" type="ORF">PQU98_08585</name>
</gene>
<dbReference type="InterPro" id="IPR041443">
    <property type="entry name" value="Exop_C"/>
</dbReference>
<comment type="caution">
    <text evidence="6">The sequence shown here is derived from an EMBL/GenBank/DDBJ whole genome shotgun (WGS) entry which is preliminary data.</text>
</comment>
<feature type="chain" id="PRO_5047530838" evidence="2">
    <location>
        <begin position="33"/>
        <end position="868"/>
    </location>
</feature>
<dbReference type="Pfam" id="PF18559">
    <property type="entry name" value="Exop_C"/>
    <property type="match status" value="1"/>
</dbReference>
<dbReference type="PRINTS" id="PR00133">
    <property type="entry name" value="GLHYDRLASE3"/>
</dbReference>